<dbReference type="EMBL" id="UGGU01000003">
    <property type="protein sequence ID" value="STO31755.1"/>
    <property type="molecule type" value="Genomic_DNA"/>
</dbReference>
<protein>
    <submittedName>
        <fullName evidence="8">Chromate transporter, chromate ion transporter (CHR) family</fullName>
    </submittedName>
</protein>
<organism evidence="8 9">
    <name type="scientific">Fusobacterium necrogenes</name>
    <dbReference type="NCBI Taxonomy" id="858"/>
    <lineage>
        <taxon>Bacteria</taxon>
        <taxon>Fusobacteriati</taxon>
        <taxon>Fusobacteriota</taxon>
        <taxon>Fusobacteriia</taxon>
        <taxon>Fusobacteriales</taxon>
        <taxon>Fusobacteriaceae</taxon>
        <taxon>Fusobacterium</taxon>
    </lineage>
</organism>
<dbReference type="GO" id="GO:0005886">
    <property type="term" value="C:plasma membrane"/>
    <property type="evidence" value="ECO:0007669"/>
    <property type="project" value="UniProtKB-SubCell"/>
</dbReference>
<evidence type="ECO:0000313" key="8">
    <source>
        <dbReference type="EMBL" id="STO31755.1"/>
    </source>
</evidence>
<keyword evidence="5 7" id="KW-1133">Transmembrane helix</keyword>
<feature type="transmembrane region" description="Helical" evidence="7">
    <location>
        <begin position="105"/>
        <end position="127"/>
    </location>
</feature>
<dbReference type="GO" id="GO:0015109">
    <property type="term" value="F:chromate transmembrane transporter activity"/>
    <property type="evidence" value="ECO:0007669"/>
    <property type="project" value="InterPro"/>
</dbReference>
<feature type="transmembrane region" description="Helical" evidence="7">
    <location>
        <begin position="73"/>
        <end position="99"/>
    </location>
</feature>
<keyword evidence="6 7" id="KW-0472">Membrane</keyword>
<feature type="transmembrane region" description="Helical" evidence="7">
    <location>
        <begin position="6"/>
        <end position="28"/>
    </location>
</feature>
<evidence type="ECO:0000256" key="3">
    <source>
        <dbReference type="ARBA" id="ARBA00022475"/>
    </source>
</evidence>
<evidence type="ECO:0000256" key="7">
    <source>
        <dbReference type="SAM" id="Phobius"/>
    </source>
</evidence>
<dbReference type="PANTHER" id="PTHR43663">
    <property type="entry name" value="CHROMATE TRANSPORT PROTEIN-RELATED"/>
    <property type="match status" value="1"/>
</dbReference>
<keyword evidence="9" id="KW-1185">Reference proteome</keyword>
<dbReference type="InterPro" id="IPR052518">
    <property type="entry name" value="CHR_Transporter"/>
</dbReference>
<feature type="transmembrane region" description="Helical" evidence="7">
    <location>
        <begin position="139"/>
        <end position="157"/>
    </location>
</feature>
<dbReference type="RefSeq" id="WP_115270350.1">
    <property type="nucleotide sequence ID" value="NZ_UGGU01000003.1"/>
</dbReference>
<reference evidence="8 9" key="1">
    <citation type="submission" date="2018-06" db="EMBL/GenBank/DDBJ databases">
        <authorList>
            <consortium name="Pathogen Informatics"/>
            <person name="Doyle S."/>
        </authorList>
    </citation>
    <scope>NUCLEOTIDE SEQUENCE [LARGE SCALE GENOMIC DNA]</scope>
    <source>
        <strain evidence="8 9">NCTC10723</strain>
    </source>
</reference>
<comment type="similarity">
    <text evidence="2">Belongs to the chromate ion transporter (CHR) (TC 2.A.51) family.</text>
</comment>
<keyword evidence="3" id="KW-1003">Cell membrane</keyword>
<proteinExistence type="inferred from homology"/>
<evidence type="ECO:0000256" key="4">
    <source>
        <dbReference type="ARBA" id="ARBA00022692"/>
    </source>
</evidence>
<keyword evidence="4 7" id="KW-0812">Transmembrane</keyword>
<evidence type="ECO:0000313" key="9">
    <source>
        <dbReference type="Proteomes" id="UP000255328"/>
    </source>
</evidence>
<comment type="subcellular location">
    <subcellularLocation>
        <location evidence="1">Cell membrane</location>
        <topology evidence="1">Multi-pass membrane protein</topology>
    </subcellularLocation>
</comment>
<evidence type="ECO:0000256" key="5">
    <source>
        <dbReference type="ARBA" id="ARBA00022989"/>
    </source>
</evidence>
<dbReference type="PANTHER" id="PTHR43663:SF1">
    <property type="entry name" value="CHROMATE TRANSPORTER"/>
    <property type="match status" value="1"/>
</dbReference>
<evidence type="ECO:0000256" key="2">
    <source>
        <dbReference type="ARBA" id="ARBA00005262"/>
    </source>
</evidence>
<dbReference type="Proteomes" id="UP000255328">
    <property type="component" value="Unassembled WGS sequence"/>
</dbReference>
<gene>
    <name evidence="8" type="ORF">NCTC10723_01214</name>
</gene>
<evidence type="ECO:0000256" key="1">
    <source>
        <dbReference type="ARBA" id="ARBA00004651"/>
    </source>
</evidence>
<dbReference type="InterPro" id="IPR003370">
    <property type="entry name" value="Chromate_transpt"/>
</dbReference>
<accession>A0A377GXU9</accession>
<sequence length="158" mass="17248">MEYIDLFLSFFQIGLFSFGGGMGAIPLIQEQVVYKHHWLSLTEFTDLITIAEMTPGPIAVNASTFVGVRIHGILGAIVATLGCILPACIIISLLAWMYFKYEKLPYLQGILSGIRPVIIALITTAGVSIFKLAVFEKGFNIIGLLLIIVGAFLLKNID</sequence>
<evidence type="ECO:0000256" key="6">
    <source>
        <dbReference type="ARBA" id="ARBA00023136"/>
    </source>
</evidence>
<name>A0A377GXU9_9FUSO</name>
<dbReference type="Pfam" id="PF02417">
    <property type="entry name" value="Chromate_transp"/>
    <property type="match status" value="1"/>
</dbReference>
<dbReference type="AlphaFoldDB" id="A0A377GXU9"/>
<dbReference type="OrthoDB" id="9788907at2"/>